<evidence type="ECO:0000313" key="1">
    <source>
        <dbReference type="EMBL" id="MDQ0150053.1"/>
    </source>
</evidence>
<reference evidence="1 2" key="1">
    <citation type="submission" date="2023-07" db="EMBL/GenBank/DDBJ databases">
        <title>Genomic Encyclopedia of Type Strains, Phase IV (KMG-IV): sequencing the most valuable type-strain genomes for metagenomic binning, comparative biology and taxonomic classification.</title>
        <authorList>
            <person name="Goeker M."/>
        </authorList>
    </citation>
    <scope>NUCLEOTIDE SEQUENCE [LARGE SCALE GENOMIC DNA]</scope>
    <source>
        <strain evidence="1 2">DSM 20694</strain>
    </source>
</reference>
<accession>A0ABT9UUQ4</accession>
<sequence length="37" mass="4298">MVKVTIIEPNISKEENEANLKKVEEVLRKIAKENCKE</sequence>
<dbReference type="Proteomes" id="UP001228504">
    <property type="component" value="Unassembled WGS sequence"/>
</dbReference>
<proteinExistence type="predicted"/>
<evidence type="ECO:0000313" key="2">
    <source>
        <dbReference type="Proteomes" id="UP001228504"/>
    </source>
</evidence>
<organism evidence="1 2">
    <name type="scientific">Eubacterium multiforme</name>
    <dbReference type="NCBI Taxonomy" id="83339"/>
    <lineage>
        <taxon>Bacteria</taxon>
        <taxon>Bacillati</taxon>
        <taxon>Bacillota</taxon>
        <taxon>Clostridia</taxon>
        <taxon>Eubacteriales</taxon>
        <taxon>Eubacteriaceae</taxon>
        <taxon>Eubacterium</taxon>
    </lineage>
</organism>
<comment type="caution">
    <text evidence="1">The sequence shown here is derived from an EMBL/GenBank/DDBJ whole genome shotgun (WGS) entry which is preliminary data.</text>
</comment>
<keyword evidence="2" id="KW-1185">Reference proteome</keyword>
<dbReference type="EMBL" id="JAUSUF010000006">
    <property type="protein sequence ID" value="MDQ0150053.1"/>
    <property type="molecule type" value="Genomic_DNA"/>
</dbReference>
<gene>
    <name evidence="1" type="ORF">J2S18_001989</name>
</gene>
<protein>
    <submittedName>
        <fullName evidence="1">Amidohydrolase</fullName>
    </submittedName>
</protein>
<name>A0ABT9UUQ4_9FIRM</name>